<name>A0A7T8BD94_9SPIR</name>
<dbReference type="InterPro" id="IPR024906">
    <property type="entry name" value="Eno_Rdtase_FAD-bd_dom"/>
</dbReference>
<dbReference type="PANTHER" id="PTHR37480:SF1">
    <property type="entry name" value="ENOYL-[ACYL-CARRIER-PROTEIN] REDUCTASE [NADH]"/>
    <property type="match status" value="1"/>
</dbReference>
<feature type="domain" description="Enoyl reductase FAD binding" evidence="10">
    <location>
        <begin position="342"/>
        <end position="405"/>
    </location>
</feature>
<dbReference type="Pfam" id="PF12242">
    <property type="entry name" value="Eno-Rase_NADH_b"/>
    <property type="match status" value="1"/>
</dbReference>
<dbReference type="Pfam" id="PF12241">
    <property type="entry name" value="Enoyl_reductase"/>
    <property type="match status" value="1"/>
</dbReference>
<dbReference type="RefSeq" id="WP_215628322.1">
    <property type="nucleotide sequence ID" value="NZ_CP067089.2"/>
</dbReference>
<reference evidence="13" key="1">
    <citation type="submission" date="2021-01" db="EMBL/GenBank/DDBJ databases">
        <title>Description of Breznakiella homolactica.</title>
        <authorList>
            <person name="Song Y."/>
            <person name="Brune A."/>
        </authorList>
    </citation>
    <scope>NUCLEOTIDE SEQUENCE</scope>
    <source>
        <strain evidence="13">RmG30</strain>
    </source>
</reference>
<feature type="domain" description="Trans-2-enoyl-CoA reductase-like NAD(P)H binding" evidence="12">
    <location>
        <begin position="2"/>
        <end position="85"/>
    </location>
</feature>
<dbReference type="UniPathway" id="UPA00094"/>
<keyword evidence="2 9" id="KW-0444">Lipid biosynthesis</keyword>
<dbReference type="GO" id="GO:0050343">
    <property type="term" value="F:trans-2-enoyl-CoA reductase (NADH) activity"/>
    <property type="evidence" value="ECO:0007669"/>
    <property type="project" value="UniProtKB-UniRule"/>
</dbReference>
<comment type="subunit">
    <text evidence="1 9">Monomer.</text>
</comment>
<evidence type="ECO:0000259" key="10">
    <source>
        <dbReference type="Pfam" id="PF07055"/>
    </source>
</evidence>
<dbReference type="KEGG" id="bhc:JFL75_08880"/>
<feature type="binding site" evidence="9">
    <location>
        <begin position="54"/>
        <end position="59"/>
    </location>
    <ligand>
        <name>NAD(+)</name>
        <dbReference type="ChEBI" id="CHEBI:57540"/>
    </ligand>
</feature>
<dbReference type="HAMAP" id="MF_01838">
    <property type="entry name" value="FabV_reductase"/>
    <property type="match status" value="1"/>
</dbReference>
<feature type="active site" description="Proton donor" evidence="9">
    <location>
        <position position="247"/>
    </location>
</feature>
<keyword evidence="6 9" id="KW-0443">Lipid metabolism</keyword>
<evidence type="ECO:0000256" key="7">
    <source>
        <dbReference type="ARBA" id="ARBA00023160"/>
    </source>
</evidence>
<proteinExistence type="inferred from homology"/>
<dbReference type="Pfam" id="PF07055">
    <property type="entry name" value="Eno-Rase_FAD_bd"/>
    <property type="match status" value="1"/>
</dbReference>
<keyword evidence="3 9" id="KW-0276">Fatty acid metabolism</keyword>
<evidence type="ECO:0000256" key="2">
    <source>
        <dbReference type="ARBA" id="ARBA00022516"/>
    </source>
</evidence>
<evidence type="ECO:0000313" key="13">
    <source>
        <dbReference type="EMBL" id="QQO11013.1"/>
    </source>
</evidence>
<comment type="function">
    <text evidence="9">Involved in the fatty acid synthesis (FAS II). Catalyzes the reduction of a carbon-carbon double bond in an enoyl moiety that is covalently linked to a coenzyme A (CoA).</text>
</comment>
<accession>A0A7T8BD94</accession>
<keyword evidence="4 9" id="KW-0560">Oxidoreductase</keyword>
<dbReference type="GO" id="GO:0004318">
    <property type="term" value="F:enoyl-[acyl-carrier-protein] reductase (NADH) activity"/>
    <property type="evidence" value="ECO:0007669"/>
    <property type="project" value="TreeGrafter"/>
</dbReference>
<feature type="binding site" evidence="9">
    <location>
        <begin position="285"/>
        <end position="287"/>
    </location>
    <ligand>
        <name>NAD(+)</name>
        <dbReference type="ChEBI" id="CHEBI:57540"/>
    </ligand>
</feature>
<dbReference type="PANTHER" id="PTHR37480">
    <property type="entry name" value="ENOYL-[ACYL-CARRIER-PROTEIN] REDUCTASE [NADH]"/>
    <property type="match status" value="1"/>
</dbReference>
<dbReference type="EMBL" id="CP067089">
    <property type="protein sequence ID" value="QQO11013.1"/>
    <property type="molecule type" value="Genomic_DNA"/>
</dbReference>
<dbReference type="Gene3D" id="3.40.50.720">
    <property type="entry name" value="NAD(P)-binding Rossmann-like Domain"/>
    <property type="match status" value="1"/>
</dbReference>
<keyword evidence="7 9" id="KW-0275">Fatty acid biosynthesis</keyword>
<evidence type="ECO:0000256" key="8">
    <source>
        <dbReference type="ARBA" id="ARBA00048302"/>
    </source>
</evidence>
<organism evidence="13 14">
    <name type="scientific">Breznakiella homolactica</name>
    <dbReference type="NCBI Taxonomy" id="2798577"/>
    <lineage>
        <taxon>Bacteria</taxon>
        <taxon>Pseudomonadati</taxon>
        <taxon>Spirochaetota</taxon>
        <taxon>Spirochaetia</taxon>
        <taxon>Spirochaetales</taxon>
        <taxon>Breznakiellaceae</taxon>
        <taxon>Breznakiella</taxon>
    </lineage>
</organism>
<feature type="site" description="Plays an important role in discriminating NADH against NADPH" evidence="9">
    <location>
        <position position="81"/>
    </location>
</feature>
<dbReference type="InterPro" id="IPR024910">
    <property type="entry name" value="Enoyl-CoA_Rdtase_cat_dom"/>
</dbReference>
<dbReference type="NCBIfam" id="NF043048">
    <property type="entry name" value="EnoyACPredFabV"/>
    <property type="match status" value="1"/>
</dbReference>
<feature type="binding site" evidence="9">
    <location>
        <position position="237"/>
    </location>
    <ligand>
        <name>substrate</name>
    </ligand>
</feature>
<evidence type="ECO:0000256" key="9">
    <source>
        <dbReference type="HAMAP-Rule" id="MF_01838"/>
    </source>
</evidence>
<evidence type="ECO:0000259" key="12">
    <source>
        <dbReference type="Pfam" id="PF12242"/>
    </source>
</evidence>
<evidence type="ECO:0000256" key="4">
    <source>
        <dbReference type="ARBA" id="ARBA00023002"/>
    </source>
</evidence>
<dbReference type="InterPro" id="IPR050048">
    <property type="entry name" value="FabV-like_NADH_b"/>
</dbReference>
<feature type="binding site" evidence="9">
    <location>
        <position position="256"/>
    </location>
    <ligand>
        <name>NAD(+)</name>
        <dbReference type="ChEBI" id="CHEBI:57540"/>
    </ligand>
</feature>
<protein>
    <recommendedName>
        <fullName evidence="9">Trans-2-enoyl-CoA reductase [NADH]</fullName>
        <shortName evidence="9">TER</shortName>
        <ecNumber evidence="9">1.3.1.44</ecNumber>
    </recommendedName>
</protein>
<dbReference type="Proteomes" id="UP000595917">
    <property type="component" value="Chromosome"/>
</dbReference>
<dbReference type="NCBIfam" id="NF010177">
    <property type="entry name" value="PRK13656.1"/>
    <property type="match status" value="1"/>
</dbReference>
<dbReference type="EC" id="1.3.1.44" evidence="9"/>
<dbReference type="GO" id="GO:0006633">
    <property type="term" value="P:fatty acid biosynthetic process"/>
    <property type="evidence" value="ECO:0007669"/>
    <property type="project" value="UniProtKB-UniRule"/>
</dbReference>
<evidence type="ECO:0000256" key="5">
    <source>
        <dbReference type="ARBA" id="ARBA00023027"/>
    </source>
</evidence>
<comment type="similarity">
    <text evidence="9">Belongs to the TER reductase family.</text>
</comment>
<evidence type="ECO:0000259" key="11">
    <source>
        <dbReference type="Pfam" id="PF12241"/>
    </source>
</evidence>
<evidence type="ECO:0000313" key="14">
    <source>
        <dbReference type="Proteomes" id="UP000595917"/>
    </source>
</evidence>
<feature type="binding site" evidence="9">
    <location>
        <begin position="80"/>
        <end position="81"/>
    </location>
    <ligand>
        <name>NAD(+)</name>
        <dbReference type="ChEBI" id="CHEBI:57540"/>
    </ligand>
</feature>
<keyword evidence="5 9" id="KW-0520">NAD</keyword>
<comment type="catalytic activity">
    <reaction evidence="8 9">
        <text>a 2,3-saturated acyl-CoA + NAD(+) = a (2E)-enoyl-CoA + NADH + H(+)</text>
        <dbReference type="Rhea" id="RHEA:18177"/>
        <dbReference type="ChEBI" id="CHEBI:15378"/>
        <dbReference type="ChEBI" id="CHEBI:57540"/>
        <dbReference type="ChEBI" id="CHEBI:57945"/>
        <dbReference type="ChEBI" id="CHEBI:58856"/>
        <dbReference type="ChEBI" id="CHEBI:65111"/>
        <dbReference type="EC" id="1.3.1.44"/>
    </reaction>
</comment>
<feature type="binding site" evidence="9">
    <location>
        <begin position="151"/>
        <end position="152"/>
    </location>
    <ligand>
        <name>NAD(+)</name>
        <dbReference type="ChEBI" id="CHEBI:57540"/>
    </ligand>
</feature>
<sequence>MVIKPMIRNNICLNSHPKGCAKVVRDLIVYTQKNMAGAGKPAPQGAPKLALIIGCSTGYGLASRIGAAFGYGAATVGISFEKAGSATKPGTPGWYNNMAFDLEAKNAGLVSKTLDGDAFSDEMKAQAIAAVKETAAAAGIEPKIDLIIYSLASPVRTDPRDGVMYRSVIKPIGKAYSGQTIDMLTGKISTATAEPATEEEIANTIKVMGGEDWEIWMDKLGEAGVLAPAVRTVAYTYIGPELSWSIYKNGTIGRAKEDLERAAKAIDAKLSKTGGAAWISVNKALVTRASAVIPIIPFYISCLFKVMKEMNLHEGCIEQLIRLYTQRLYNPESLTDSKKVPVDSEGRIRIDDWEMRDDVQKKTAERMAEITEANIYEKSDIAGFKHDFLEAHGFDVPGIDYDADVDPSTI</sequence>
<comment type="pathway">
    <text evidence="9">Lipid metabolism; fatty acid biosynthesis.</text>
</comment>
<keyword evidence="14" id="KW-1185">Reference proteome</keyword>
<evidence type="ECO:0000256" key="6">
    <source>
        <dbReference type="ARBA" id="ARBA00023098"/>
    </source>
</evidence>
<dbReference type="AlphaFoldDB" id="A0A7T8BD94"/>
<evidence type="ECO:0000256" key="3">
    <source>
        <dbReference type="ARBA" id="ARBA00022832"/>
    </source>
</evidence>
<dbReference type="GO" id="GO:0051287">
    <property type="term" value="F:NAD binding"/>
    <property type="evidence" value="ECO:0007669"/>
    <property type="project" value="UniProtKB-UniRule"/>
</dbReference>
<dbReference type="InterPro" id="IPR010758">
    <property type="entry name" value="Trans-2-enoyl-CoA_reductase"/>
</dbReference>
<feature type="domain" description="Trans-2-enoyl-CoA reductase catalytic" evidence="11">
    <location>
        <begin position="88"/>
        <end position="329"/>
    </location>
</feature>
<feature type="binding site" evidence="9">
    <location>
        <begin position="117"/>
        <end position="118"/>
    </location>
    <ligand>
        <name>NAD(+)</name>
        <dbReference type="ChEBI" id="CHEBI:57540"/>
    </ligand>
</feature>
<evidence type="ECO:0000256" key="1">
    <source>
        <dbReference type="ARBA" id="ARBA00011245"/>
    </source>
</evidence>
<gene>
    <name evidence="9" type="primary">fabV</name>
    <name evidence="13" type="ORF">JFL75_08880</name>
</gene>